<evidence type="ECO:0000256" key="1">
    <source>
        <dbReference type="SAM" id="SignalP"/>
    </source>
</evidence>
<dbReference type="Pfam" id="PF20803">
    <property type="entry name" value="PaaX_M"/>
    <property type="match status" value="1"/>
</dbReference>
<feature type="domain" description="Transcriptional repressor PaaX-like N-terminal" evidence="2">
    <location>
        <begin position="10"/>
        <end position="70"/>
    </location>
</feature>
<protein>
    <submittedName>
        <fullName evidence="5">Phenylacetic acid degradation operon negative regulatory protein PaaX</fullName>
    </submittedName>
</protein>
<dbReference type="Gene3D" id="3.30.70.2650">
    <property type="match status" value="1"/>
</dbReference>
<dbReference type="InterPro" id="IPR013225">
    <property type="entry name" value="PaaX_C"/>
</dbReference>
<dbReference type="Pfam" id="PF07848">
    <property type="entry name" value="PaaX"/>
    <property type="match status" value="1"/>
</dbReference>
<dbReference type="EMBL" id="LR130759">
    <property type="protein sequence ID" value="VDM87320.1"/>
    <property type="molecule type" value="Genomic_DNA"/>
</dbReference>
<evidence type="ECO:0000259" key="2">
    <source>
        <dbReference type="Pfam" id="PF07848"/>
    </source>
</evidence>
<dbReference type="Proteomes" id="UP000269998">
    <property type="component" value="Chromosome"/>
</dbReference>
<dbReference type="PANTHER" id="PTHR30319">
    <property type="entry name" value="PHENYLACETIC ACID REGULATOR-RELATED TRANSCRIPTIONAL REPRESSOR"/>
    <property type="match status" value="1"/>
</dbReference>
<dbReference type="InterPro" id="IPR048846">
    <property type="entry name" value="PaaX-like_central"/>
</dbReference>
<dbReference type="KEGG" id="mbai:MB901379_00859"/>
<keyword evidence="6" id="KW-1185">Reference proteome</keyword>
<evidence type="ECO:0000259" key="4">
    <source>
        <dbReference type="Pfam" id="PF20803"/>
    </source>
</evidence>
<reference evidence="6" key="1">
    <citation type="submission" date="2018-02" db="EMBL/GenBank/DDBJ databases">
        <authorList>
            <person name="Seth-Smith MB H."/>
            <person name="Seth-Smith H."/>
        </authorList>
    </citation>
    <scope>NUCLEOTIDE SEQUENCE [LARGE SCALE GENOMIC DNA]</scope>
</reference>
<dbReference type="PANTHER" id="PTHR30319:SF1">
    <property type="entry name" value="TRANSCRIPTIONAL REPRESSOR PAAX"/>
    <property type="match status" value="1"/>
</dbReference>
<evidence type="ECO:0000313" key="5">
    <source>
        <dbReference type="EMBL" id="VDM87320.1"/>
    </source>
</evidence>
<dbReference type="GO" id="GO:0006351">
    <property type="term" value="P:DNA-templated transcription"/>
    <property type="evidence" value="ECO:0007669"/>
    <property type="project" value="TreeGrafter"/>
</dbReference>
<organism evidence="5 6">
    <name type="scientific">Mycobacterium basiliense</name>
    <dbReference type="NCBI Taxonomy" id="2094119"/>
    <lineage>
        <taxon>Bacteria</taxon>
        <taxon>Bacillati</taxon>
        <taxon>Actinomycetota</taxon>
        <taxon>Actinomycetes</taxon>
        <taxon>Mycobacteriales</taxon>
        <taxon>Mycobacteriaceae</taxon>
        <taxon>Mycobacterium</taxon>
    </lineage>
</organism>
<name>A0A3S4C998_9MYCO</name>
<keyword evidence="1" id="KW-0732">Signal</keyword>
<gene>
    <name evidence="5" type="ORF">MB901379_00859</name>
</gene>
<evidence type="ECO:0000313" key="6">
    <source>
        <dbReference type="Proteomes" id="UP000269998"/>
    </source>
</evidence>
<evidence type="ECO:0000259" key="3">
    <source>
        <dbReference type="Pfam" id="PF08223"/>
    </source>
</evidence>
<feature type="domain" description="Transcriptional repressor PaaX-like C-terminal" evidence="3">
    <location>
        <begin position="188"/>
        <end position="232"/>
    </location>
</feature>
<feature type="domain" description="Transcriptional repressor PaaX-like central Cas2-like" evidence="4">
    <location>
        <begin position="88"/>
        <end position="138"/>
    </location>
</feature>
<feature type="chain" id="PRO_5018769994" evidence="1">
    <location>
        <begin position="27"/>
        <end position="244"/>
    </location>
</feature>
<dbReference type="Pfam" id="PF08223">
    <property type="entry name" value="PaaX_C"/>
    <property type="match status" value="1"/>
</dbReference>
<accession>A0A3S4C998</accession>
<dbReference type="Gene3D" id="1.20.58.1460">
    <property type="match status" value="1"/>
</dbReference>
<feature type="signal peptide" evidence="1">
    <location>
        <begin position="1"/>
        <end position="26"/>
    </location>
</feature>
<sequence length="244" mass="27325" precursor="true">MPKTLARMTARSVVLSVLLGAHPAWASASELVRLTADFGIKETTLRVALTRMVGAGDLIRSADGYRLSDRLLARQRRQDEAMRPRVRAWHGDWHLVVVTSVGTDARTRAALRNTMHDKRFGELREGVWLRPDNLDVELAPDAAARVRVLKARDDAPAQLAGQLWDLGAWVEVGHRLLDEMAQLAQVSDRFVVAAAMVRHLLTDPMLPAELLPEDWPGIPLRAAYHDFVIELVNRRDKTQLLEAT</sequence>
<dbReference type="Gene3D" id="1.10.10.10">
    <property type="entry name" value="Winged helix-like DNA-binding domain superfamily/Winged helix DNA-binding domain"/>
    <property type="match status" value="1"/>
</dbReference>
<proteinExistence type="predicted"/>
<dbReference type="AlphaFoldDB" id="A0A3S4C998"/>
<dbReference type="FunFam" id="1.10.10.10:FF:000491">
    <property type="entry name" value="PaaX domain-containing protein, C-domain protein"/>
    <property type="match status" value="1"/>
</dbReference>
<dbReference type="InterPro" id="IPR012906">
    <property type="entry name" value="PaaX-like_N"/>
</dbReference>
<dbReference type="InterPro" id="IPR036388">
    <property type="entry name" value="WH-like_DNA-bd_sf"/>
</dbReference>